<evidence type="ECO:0000313" key="11">
    <source>
        <dbReference type="Proteomes" id="UP001153954"/>
    </source>
</evidence>
<evidence type="ECO:0000256" key="4">
    <source>
        <dbReference type="ARBA" id="ARBA00022963"/>
    </source>
</evidence>
<dbReference type="InterPro" id="IPR025483">
    <property type="entry name" value="Lipase_euk"/>
</dbReference>
<dbReference type="GO" id="GO:0016788">
    <property type="term" value="F:hydrolase activity, acting on ester bonds"/>
    <property type="evidence" value="ECO:0007669"/>
    <property type="project" value="InterPro"/>
</dbReference>
<evidence type="ECO:0000313" key="10">
    <source>
        <dbReference type="EMBL" id="CAH2096568.1"/>
    </source>
</evidence>
<evidence type="ECO:0000256" key="3">
    <source>
        <dbReference type="ARBA" id="ARBA00022801"/>
    </source>
</evidence>
<evidence type="ECO:0000256" key="6">
    <source>
        <dbReference type="ARBA" id="ARBA00023180"/>
    </source>
</evidence>
<dbReference type="SUPFAM" id="SSF53474">
    <property type="entry name" value="alpha/beta-Hydrolases"/>
    <property type="match status" value="1"/>
</dbReference>
<sequence length="412" mass="46904">MSHSTILLATIFAFVIFKINIIFAYQTDDDSFNEVPSLYKFYNFTPPSFISLAIENGYPAEQYDVTTEDGYILTLFHIPGSSRYPVFLLHGLADSSDTWIMRGSRSLAVALASRGYDVWFGNSRGNRYSRRHIRLDPDKDDEFWDFSFNEVGYYDIPALVDKVLSETGAPSLTAIGHSQGTTSFYVFGATRPEYNEKINLMISLAPVCYFEHSVPPLSTFFKNAPYVIDFFTKINTQEVLGDTNLASHIYRVLCSTPVVGYVVCLNGIIFPFTGHDPAEMEPSFYSSTNIKHFPAGTSVKSVNHYLQVGHTNVFKQYDYGPEENLAHYNSTVPPVYDFGKITMPIAMIAGRNDRLSMIPDVLRLKDQLPNVVYYAVSPRVKFNHFDDTWGRRMRIYLFPYIFKVLEGYNGFD</sequence>
<keyword evidence="4 7" id="KW-0442">Lipid degradation</keyword>
<keyword evidence="11" id="KW-1185">Reference proteome</keyword>
<name>A0AAU9UBT3_EUPED</name>
<comment type="similarity">
    <text evidence="1 7">Belongs to the AB hydrolase superfamily. Lipase family.</text>
</comment>
<keyword evidence="3 7" id="KW-0378">Hydrolase</keyword>
<dbReference type="Pfam" id="PF04083">
    <property type="entry name" value="Abhydro_lipase"/>
    <property type="match status" value="1"/>
</dbReference>
<dbReference type="Proteomes" id="UP001153954">
    <property type="component" value="Unassembled WGS sequence"/>
</dbReference>
<keyword evidence="2" id="KW-0732">Signal</keyword>
<dbReference type="AlphaFoldDB" id="A0AAU9UBT3"/>
<feature type="active site" description="Charge relay system" evidence="8">
    <location>
        <position position="353"/>
    </location>
</feature>
<reference evidence="10" key="1">
    <citation type="submission" date="2022-03" db="EMBL/GenBank/DDBJ databases">
        <authorList>
            <person name="Tunstrom K."/>
        </authorList>
    </citation>
    <scope>NUCLEOTIDE SEQUENCE</scope>
</reference>
<evidence type="ECO:0000256" key="8">
    <source>
        <dbReference type="PIRSR" id="PIRSR000862-1"/>
    </source>
</evidence>
<keyword evidence="6" id="KW-0325">Glycoprotein</keyword>
<dbReference type="InterPro" id="IPR029058">
    <property type="entry name" value="AB_hydrolase_fold"/>
</dbReference>
<feature type="active site" description="Nucleophile" evidence="8">
    <location>
        <position position="178"/>
    </location>
</feature>
<evidence type="ECO:0000256" key="1">
    <source>
        <dbReference type="ARBA" id="ARBA00010701"/>
    </source>
</evidence>
<feature type="active site" description="Charge relay system" evidence="8">
    <location>
        <position position="384"/>
    </location>
</feature>
<dbReference type="Gene3D" id="3.40.50.1820">
    <property type="entry name" value="alpha/beta hydrolase"/>
    <property type="match status" value="1"/>
</dbReference>
<proteinExistence type="inferred from homology"/>
<comment type="caution">
    <text evidence="10">The sequence shown here is derived from an EMBL/GenBank/DDBJ whole genome shotgun (WGS) entry which is preliminary data.</text>
</comment>
<accession>A0AAU9UBT3</accession>
<dbReference type="GO" id="GO:0016042">
    <property type="term" value="P:lipid catabolic process"/>
    <property type="evidence" value="ECO:0007669"/>
    <property type="project" value="UniProtKB-KW"/>
</dbReference>
<feature type="domain" description="Partial AB-hydrolase lipase" evidence="9">
    <location>
        <begin position="52"/>
        <end position="102"/>
    </location>
</feature>
<keyword evidence="5" id="KW-0443">Lipid metabolism</keyword>
<protein>
    <recommendedName>
        <fullName evidence="7">Lipase</fullName>
    </recommendedName>
</protein>
<evidence type="ECO:0000256" key="5">
    <source>
        <dbReference type="ARBA" id="ARBA00023098"/>
    </source>
</evidence>
<dbReference type="EMBL" id="CAKOGL010000016">
    <property type="protein sequence ID" value="CAH2096568.1"/>
    <property type="molecule type" value="Genomic_DNA"/>
</dbReference>
<organism evidence="10 11">
    <name type="scientific">Euphydryas editha</name>
    <name type="common">Edith's checkerspot</name>
    <dbReference type="NCBI Taxonomy" id="104508"/>
    <lineage>
        <taxon>Eukaryota</taxon>
        <taxon>Metazoa</taxon>
        <taxon>Ecdysozoa</taxon>
        <taxon>Arthropoda</taxon>
        <taxon>Hexapoda</taxon>
        <taxon>Insecta</taxon>
        <taxon>Pterygota</taxon>
        <taxon>Neoptera</taxon>
        <taxon>Endopterygota</taxon>
        <taxon>Lepidoptera</taxon>
        <taxon>Glossata</taxon>
        <taxon>Ditrysia</taxon>
        <taxon>Papilionoidea</taxon>
        <taxon>Nymphalidae</taxon>
        <taxon>Nymphalinae</taxon>
        <taxon>Euphydryas</taxon>
    </lineage>
</organism>
<evidence type="ECO:0000256" key="2">
    <source>
        <dbReference type="ARBA" id="ARBA00022729"/>
    </source>
</evidence>
<dbReference type="PANTHER" id="PTHR11005">
    <property type="entry name" value="LYSOSOMAL ACID LIPASE-RELATED"/>
    <property type="match status" value="1"/>
</dbReference>
<dbReference type="PIRSF" id="PIRSF000862">
    <property type="entry name" value="Steryl_ester_lip"/>
    <property type="match status" value="1"/>
</dbReference>
<evidence type="ECO:0000256" key="7">
    <source>
        <dbReference type="PIRNR" id="PIRNR000862"/>
    </source>
</evidence>
<evidence type="ECO:0000259" key="9">
    <source>
        <dbReference type="Pfam" id="PF04083"/>
    </source>
</evidence>
<gene>
    <name evidence="10" type="ORF">EEDITHA_LOCUS11889</name>
</gene>
<dbReference type="FunFam" id="3.40.50.1820:FF:000057">
    <property type="entry name" value="Lipase"/>
    <property type="match status" value="1"/>
</dbReference>
<dbReference type="InterPro" id="IPR006693">
    <property type="entry name" value="AB_hydrolase_lipase"/>
</dbReference>